<dbReference type="Proteomes" id="UP000294813">
    <property type="component" value="Unassembled WGS sequence"/>
</dbReference>
<dbReference type="EMBL" id="SLXT01000054">
    <property type="protein sequence ID" value="TCP58728.1"/>
    <property type="molecule type" value="Genomic_DNA"/>
</dbReference>
<dbReference type="RefSeq" id="WP_131921133.1">
    <property type="nucleotide sequence ID" value="NZ_JAOQNU010000055.1"/>
</dbReference>
<dbReference type="GO" id="GO:0006355">
    <property type="term" value="P:regulation of DNA-templated transcription"/>
    <property type="evidence" value="ECO:0007669"/>
    <property type="project" value="InterPro"/>
</dbReference>
<dbReference type="Gene3D" id="1.10.10.10">
    <property type="entry name" value="Winged helix-like DNA-binding domain superfamily/Winged helix DNA-binding domain"/>
    <property type="match status" value="1"/>
</dbReference>
<evidence type="ECO:0000313" key="13">
    <source>
        <dbReference type="Proteomes" id="UP000294813"/>
    </source>
</evidence>
<dbReference type="GO" id="GO:0032993">
    <property type="term" value="C:protein-DNA complex"/>
    <property type="evidence" value="ECO:0007669"/>
    <property type="project" value="TreeGrafter"/>
</dbReference>
<evidence type="ECO:0000256" key="2">
    <source>
        <dbReference type="ARBA" id="ARBA00022553"/>
    </source>
</evidence>
<evidence type="ECO:0000256" key="5">
    <source>
        <dbReference type="ARBA" id="ARBA00023125"/>
    </source>
</evidence>
<protein>
    <recommendedName>
        <fullName evidence="1">Stage 0 sporulation protein A homolog</fullName>
    </recommendedName>
</protein>
<dbReference type="PANTHER" id="PTHR48111">
    <property type="entry name" value="REGULATOR OF RPOS"/>
    <property type="match status" value="1"/>
</dbReference>
<dbReference type="GO" id="GO:0000156">
    <property type="term" value="F:phosphorelay response regulator activity"/>
    <property type="evidence" value="ECO:0007669"/>
    <property type="project" value="TreeGrafter"/>
</dbReference>
<dbReference type="Pfam" id="PF00072">
    <property type="entry name" value="Response_reg"/>
    <property type="match status" value="1"/>
</dbReference>
<dbReference type="CDD" id="cd00383">
    <property type="entry name" value="trans_reg_C"/>
    <property type="match status" value="1"/>
</dbReference>
<evidence type="ECO:0000259" key="10">
    <source>
        <dbReference type="PROSITE" id="PS50110"/>
    </source>
</evidence>
<dbReference type="SUPFAM" id="SSF46894">
    <property type="entry name" value="C-terminal effector domain of the bipartite response regulators"/>
    <property type="match status" value="1"/>
</dbReference>
<dbReference type="InterPro" id="IPR011006">
    <property type="entry name" value="CheY-like_superfamily"/>
</dbReference>
<comment type="function">
    <text evidence="7">May play the central regulatory role in sporulation. It may be an element of the effector pathway responsible for the activation of sporulation genes in response to nutritional stress. Spo0A may act in concert with spo0H (a sigma factor) to control the expression of some genes that are critical to the sporulation process.</text>
</comment>
<feature type="domain" description="Response regulatory" evidence="10">
    <location>
        <begin position="2"/>
        <end position="115"/>
    </location>
</feature>
<keyword evidence="2 8" id="KW-0597">Phosphoprotein</keyword>
<feature type="modified residue" description="4-aspartylphosphate" evidence="8">
    <location>
        <position position="51"/>
    </location>
</feature>
<keyword evidence="5 9" id="KW-0238">DNA-binding</keyword>
<sequence length="234" mass="26343">MNILVCDDDQEIVEAIRIYLENEGYRVLKASDGVEALQVIEAQPVHLIIMDIMMPRMDGLRATLKIREEANIPIIMLSAKSEDTDKIIGLNMGADDYVTKPFNPLELIARVKSQLRRYTTLGSLETRSNVYQTGGLMIDDESKQVTVDGEEVRFTPVQYKILRLLTANAGRVFSIDEIYNNVWEENAYGADNTPTIAIYSPCLLILFSTAVTTQFSQRLSKKINIISNRSGFTV</sequence>
<keyword evidence="3" id="KW-0902">Two-component regulatory system</keyword>
<dbReference type="InterPro" id="IPR036388">
    <property type="entry name" value="WH-like_DNA-bd_sf"/>
</dbReference>
<accession>A0A4R2R9I1</accession>
<evidence type="ECO:0000313" key="12">
    <source>
        <dbReference type="EMBL" id="TCP58728.1"/>
    </source>
</evidence>
<dbReference type="CDD" id="cd17574">
    <property type="entry name" value="REC_OmpR"/>
    <property type="match status" value="1"/>
</dbReference>
<name>A0A4R2R9I1_9FIRM</name>
<reference evidence="12 13" key="1">
    <citation type="submission" date="2019-03" db="EMBL/GenBank/DDBJ databases">
        <title>Genomic Encyclopedia of Type Strains, Phase IV (KMG-IV): sequencing the most valuable type-strain genomes for metagenomic binning, comparative biology and taxonomic classification.</title>
        <authorList>
            <person name="Goeker M."/>
        </authorList>
    </citation>
    <scope>NUCLEOTIDE SEQUENCE [LARGE SCALE GENOMIC DNA]</scope>
    <source>
        <strain evidence="12 13">DSM 11170</strain>
    </source>
</reference>
<dbReference type="PROSITE" id="PS51755">
    <property type="entry name" value="OMPR_PHOB"/>
    <property type="match status" value="1"/>
</dbReference>
<evidence type="ECO:0000256" key="1">
    <source>
        <dbReference type="ARBA" id="ARBA00018672"/>
    </source>
</evidence>
<dbReference type="GO" id="GO:0000976">
    <property type="term" value="F:transcription cis-regulatory region binding"/>
    <property type="evidence" value="ECO:0007669"/>
    <property type="project" value="TreeGrafter"/>
</dbReference>
<dbReference type="InterPro" id="IPR001867">
    <property type="entry name" value="OmpR/PhoB-type_DNA-bd"/>
</dbReference>
<organism evidence="12 13">
    <name type="scientific">Heliophilum fasciatum</name>
    <dbReference type="NCBI Taxonomy" id="35700"/>
    <lineage>
        <taxon>Bacteria</taxon>
        <taxon>Bacillati</taxon>
        <taxon>Bacillota</taxon>
        <taxon>Clostridia</taxon>
        <taxon>Eubacteriales</taxon>
        <taxon>Heliobacteriaceae</taxon>
        <taxon>Heliophilum</taxon>
    </lineage>
</organism>
<dbReference type="Gene3D" id="3.40.50.2300">
    <property type="match status" value="1"/>
</dbReference>
<dbReference type="AlphaFoldDB" id="A0A4R2R9I1"/>
<dbReference type="InterPro" id="IPR039420">
    <property type="entry name" value="WalR-like"/>
</dbReference>
<dbReference type="FunFam" id="3.40.50.2300:FF:000001">
    <property type="entry name" value="DNA-binding response regulator PhoB"/>
    <property type="match status" value="1"/>
</dbReference>
<feature type="domain" description="OmpR/PhoB-type" evidence="11">
    <location>
        <begin position="128"/>
        <end position="234"/>
    </location>
</feature>
<evidence type="ECO:0000256" key="6">
    <source>
        <dbReference type="ARBA" id="ARBA00023163"/>
    </source>
</evidence>
<evidence type="ECO:0000256" key="9">
    <source>
        <dbReference type="PROSITE-ProRule" id="PRU01091"/>
    </source>
</evidence>
<dbReference type="SMART" id="SM00448">
    <property type="entry name" value="REC"/>
    <property type="match status" value="1"/>
</dbReference>
<dbReference type="SUPFAM" id="SSF52172">
    <property type="entry name" value="CheY-like"/>
    <property type="match status" value="1"/>
</dbReference>
<proteinExistence type="predicted"/>
<comment type="caution">
    <text evidence="12">The sequence shown here is derived from an EMBL/GenBank/DDBJ whole genome shotgun (WGS) entry which is preliminary data.</text>
</comment>
<evidence type="ECO:0000259" key="11">
    <source>
        <dbReference type="PROSITE" id="PS51755"/>
    </source>
</evidence>
<dbReference type="OrthoDB" id="9790454at2"/>
<dbReference type="Gene3D" id="6.10.250.690">
    <property type="match status" value="1"/>
</dbReference>
<gene>
    <name evidence="12" type="ORF">EDD73_1543</name>
</gene>
<dbReference type="Pfam" id="PF00486">
    <property type="entry name" value="Trans_reg_C"/>
    <property type="match status" value="1"/>
</dbReference>
<evidence type="ECO:0000256" key="8">
    <source>
        <dbReference type="PROSITE-ProRule" id="PRU00169"/>
    </source>
</evidence>
<keyword evidence="4" id="KW-0805">Transcription regulation</keyword>
<dbReference type="InterPro" id="IPR016032">
    <property type="entry name" value="Sig_transdc_resp-reg_C-effctor"/>
</dbReference>
<evidence type="ECO:0000256" key="7">
    <source>
        <dbReference type="ARBA" id="ARBA00024867"/>
    </source>
</evidence>
<dbReference type="GO" id="GO:0005829">
    <property type="term" value="C:cytosol"/>
    <property type="evidence" value="ECO:0007669"/>
    <property type="project" value="TreeGrafter"/>
</dbReference>
<keyword evidence="13" id="KW-1185">Reference proteome</keyword>
<evidence type="ECO:0000256" key="4">
    <source>
        <dbReference type="ARBA" id="ARBA00023015"/>
    </source>
</evidence>
<feature type="DNA-binding region" description="OmpR/PhoB-type" evidence="9">
    <location>
        <begin position="128"/>
        <end position="234"/>
    </location>
</feature>
<dbReference type="InterPro" id="IPR001789">
    <property type="entry name" value="Sig_transdc_resp-reg_receiver"/>
</dbReference>
<evidence type="ECO:0000256" key="3">
    <source>
        <dbReference type="ARBA" id="ARBA00023012"/>
    </source>
</evidence>
<dbReference type="PROSITE" id="PS50110">
    <property type="entry name" value="RESPONSE_REGULATORY"/>
    <property type="match status" value="1"/>
</dbReference>
<keyword evidence="6" id="KW-0804">Transcription</keyword>
<dbReference type="PANTHER" id="PTHR48111:SF2">
    <property type="entry name" value="RESPONSE REGULATOR SAER"/>
    <property type="match status" value="1"/>
</dbReference>